<comment type="caution">
    <text evidence="1">The sequence shown here is derived from an EMBL/GenBank/DDBJ whole genome shotgun (WGS) entry which is preliminary data.</text>
</comment>
<sequence>MAYHQYAVGKAVTNPDEPEWTVVEWQDRCLPVRANDAFTAEEAAGAYSCYRVTTPCHHR</sequence>
<gene>
    <name evidence="1" type="ORF">FB473_003449</name>
</gene>
<accession>A0ABX0SN62</accession>
<name>A0ABX0SN62_9ACTN</name>
<reference evidence="1 2" key="1">
    <citation type="submission" date="2020-02" db="EMBL/GenBank/DDBJ databases">
        <title>Sequencing the genomes of 1000 actinobacteria strains.</title>
        <authorList>
            <person name="Klenk H.-P."/>
        </authorList>
    </citation>
    <scope>NUCLEOTIDE SEQUENCE [LARGE SCALE GENOMIC DNA]</scope>
    <source>
        <strain evidence="1 2">DSM 19609</strain>
    </source>
</reference>
<keyword evidence="2" id="KW-1185">Reference proteome</keyword>
<evidence type="ECO:0000313" key="2">
    <source>
        <dbReference type="Proteomes" id="UP000749311"/>
    </source>
</evidence>
<organism evidence="1 2">
    <name type="scientific">Brooklawnia cerclae</name>
    <dbReference type="NCBI Taxonomy" id="349934"/>
    <lineage>
        <taxon>Bacteria</taxon>
        <taxon>Bacillati</taxon>
        <taxon>Actinomycetota</taxon>
        <taxon>Actinomycetes</taxon>
        <taxon>Propionibacteriales</taxon>
        <taxon>Propionibacteriaceae</taxon>
        <taxon>Brooklawnia</taxon>
    </lineage>
</organism>
<dbReference type="Proteomes" id="UP000749311">
    <property type="component" value="Unassembled WGS sequence"/>
</dbReference>
<protein>
    <submittedName>
        <fullName evidence="1">Uncharacterized protein</fullName>
    </submittedName>
</protein>
<evidence type="ECO:0000313" key="1">
    <source>
        <dbReference type="EMBL" id="NIH58748.1"/>
    </source>
</evidence>
<dbReference type="EMBL" id="JAAMOZ010000005">
    <property type="protein sequence ID" value="NIH58748.1"/>
    <property type="molecule type" value="Genomic_DNA"/>
</dbReference>
<proteinExistence type="predicted"/>